<dbReference type="EMBL" id="AUSU01003915">
    <property type="protein sequence ID" value="EPS66010.1"/>
    <property type="molecule type" value="Genomic_DNA"/>
</dbReference>
<evidence type="ECO:0000256" key="1">
    <source>
        <dbReference type="ARBA" id="ARBA00009903"/>
    </source>
</evidence>
<feature type="binding site" evidence="11">
    <location>
        <position position="148"/>
    </location>
    <ligand>
        <name>ATP</name>
        <dbReference type="ChEBI" id="CHEBI:30616"/>
    </ligand>
</feature>
<dbReference type="FunFam" id="1.10.510.10:FF:000106">
    <property type="entry name" value="Non-specific serine/threonine protein kinase"/>
    <property type="match status" value="1"/>
</dbReference>
<evidence type="ECO:0000256" key="3">
    <source>
        <dbReference type="ARBA" id="ARBA00022527"/>
    </source>
</evidence>
<feature type="region of interest" description="Disordered" evidence="12">
    <location>
        <begin position="280"/>
        <end position="303"/>
    </location>
</feature>
<dbReference type="OrthoDB" id="3638488at2759"/>
<dbReference type="PANTHER" id="PTHR22988:SF76">
    <property type="entry name" value="CHROMOSOME UNDETERMINED SCAFFOLD_135, WHOLE GENOME SHOTGUN SEQUENCE"/>
    <property type="match status" value="1"/>
</dbReference>
<feature type="compositionally biased region" description="Basic and acidic residues" evidence="12">
    <location>
        <begin position="18"/>
        <end position="35"/>
    </location>
</feature>
<feature type="domain" description="AGC-kinase C-terminal" evidence="14">
    <location>
        <begin position="418"/>
        <end position="490"/>
    </location>
</feature>
<evidence type="ECO:0000256" key="10">
    <source>
        <dbReference type="ARBA" id="ARBA00048679"/>
    </source>
</evidence>
<evidence type="ECO:0000256" key="8">
    <source>
        <dbReference type="ARBA" id="ARBA00022840"/>
    </source>
</evidence>
<keyword evidence="3" id="KW-0723">Serine/threonine-protein kinase</keyword>
<evidence type="ECO:0000256" key="2">
    <source>
        <dbReference type="ARBA" id="ARBA00012513"/>
    </source>
</evidence>
<dbReference type="PROSITE" id="PS51285">
    <property type="entry name" value="AGC_KINASE_CTER"/>
    <property type="match status" value="1"/>
</dbReference>
<evidence type="ECO:0000313" key="15">
    <source>
        <dbReference type="EMBL" id="EPS66010.1"/>
    </source>
</evidence>
<evidence type="ECO:0000256" key="9">
    <source>
        <dbReference type="ARBA" id="ARBA00047899"/>
    </source>
</evidence>
<feature type="region of interest" description="Disordered" evidence="12">
    <location>
        <begin position="18"/>
        <end position="44"/>
    </location>
</feature>
<evidence type="ECO:0000256" key="12">
    <source>
        <dbReference type="SAM" id="MobiDB-lite"/>
    </source>
</evidence>
<keyword evidence="5" id="KW-0808">Transferase</keyword>
<accession>S8CGQ5</accession>
<dbReference type="Pfam" id="PF00433">
    <property type="entry name" value="Pkinase_C"/>
    <property type="match status" value="1"/>
</dbReference>
<dbReference type="InterPro" id="IPR059233">
    <property type="entry name" value="MobB_NdrA/B/Cbk1"/>
</dbReference>
<evidence type="ECO:0000256" key="4">
    <source>
        <dbReference type="ARBA" id="ARBA00022553"/>
    </source>
</evidence>
<dbReference type="EC" id="2.7.11.1" evidence="2"/>
<dbReference type="AlphaFoldDB" id="S8CGQ5"/>
<name>S8CGQ5_9LAMI</name>
<gene>
    <name evidence="15" type="ORF">M569_08764</name>
</gene>
<feature type="non-terminal residue" evidence="15">
    <location>
        <position position="514"/>
    </location>
</feature>
<keyword evidence="6 11" id="KW-0547">Nucleotide-binding</keyword>
<comment type="caution">
    <text evidence="15">The sequence shown here is derived from an EMBL/GenBank/DDBJ whole genome shotgun (WGS) entry which is preliminary data.</text>
</comment>
<keyword evidence="4" id="KW-0597">Phosphoprotein</keyword>
<dbReference type="Gene3D" id="1.10.510.10">
    <property type="entry name" value="Transferase(Phosphotransferase) domain 1"/>
    <property type="match status" value="2"/>
</dbReference>
<dbReference type="Pfam" id="PF00069">
    <property type="entry name" value="Pkinase"/>
    <property type="match status" value="2"/>
</dbReference>
<protein>
    <recommendedName>
        <fullName evidence="2">non-specific serine/threonine protein kinase</fullName>
        <ecNumber evidence="2">2.7.11.1</ecNumber>
    </recommendedName>
</protein>
<comment type="catalytic activity">
    <reaction evidence="9">
        <text>L-threonyl-[protein] + ATP = O-phospho-L-threonyl-[protein] + ADP + H(+)</text>
        <dbReference type="Rhea" id="RHEA:46608"/>
        <dbReference type="Rhea" id="RHEA-COMP:11060"/>
        <dbReference type="Rhea" id="RHEA-COMP:11605"/>
        <dbReference type="ChEBI" id="CHEBI:15378"/>
        <dbReference type="ChEBI" id="CHEBI:30013"/>
        <dbReference type="ChEBI" id="CHEBI:30616"/>
        <dbReference type="ChEBI" id="CHEBI:61977"/>
        <dbReference type="ChEBI" id="CHEBI:456216"/>
        <dbReference type="EC" id="2.7.11.1"/>
    </reaction>
</comment>
<dbReference type="SMART" id="SM00133">
    <property type="entry name" value="S_TK_X"/>
    <property type="match status" value="1"/>
</dbReference>
<proteinExistence type="inferred from homology"/>
<dbReference type="Proteomes" id="UP000015453">
    <property type="component" value="Unassembled WGS sequence"/>
</dbReference>
<evidence type="ECO:0000256" key="6">
    <source>
        <dbReference type="ARBA" id="ARBA00022741"/>
    </source>
</evidence>
<dbReference type="PROSITE" id="PS00107">
    <property type="entry name" value="PROTEIN_KINASE_ATP"/>
    <property type="match status" value="1"/>
</dbReference>
<dbReference type="InterPro" id="IPR017892">
    <property type="entry name" value="Pkinase_C"/>
</dbReference>
<evidence type="ECO:0000256" key="5">
    <source>
        <dbReference type="ARBA" id="ARBA00022679"/>
    </source>
</evidence>
<dbReference type="CDD" id="cd21742">
    <property type="entry name" value="MobB_NDR_LATS-like"/>
    <property type="match status" value="1"/>
</dbReference>
<evidence type="ECO:0000313" key="16">
    <source>
        <dbReference type="Proteomes" id="UP000015453"/>
    </source>
</evidence>
<dbReference type="SMART" id="SM00220">
    <property type="entry name" value="S_TKc"/>
    <property type="match status" value="1"/>
</dbReference>
<feature type="domain" description="Protein kinase" evidence="13">
    <location>
        <begin position="119"/>
        <end position="417"/>
    </location>
</feature>
<keyword evidence="16" id="KW-1185">Reference proteome</keyword>
<organism evidence="15 16">
    <name type="scientific">Genlisea aurea</name>
    <dbReference type="NCBI Taxonomy" id="192259"/>
    <lineage>
        <taxon>Eukaryota</taxon>
        <taxon>Viridiplantae</taxon>
        <taxon>Streptophyta</taxon>
        <taxon>Embryophyta</taxon>
        <taxon>Tracheophyta</taxon>
        <taxon>Spermatophyta</taxon>
        <taxon>Magnoliopsida</taxon>
        <taxon>eudicotyledons</taxon>
        <taxon>Gunneridae</taxon>
        <taxon>Pentapetalae</taxon>
        <taxon>asterids</taxon>
        <taxon>lamiids</taxon>
        <taxon>Lamiales</taxon>
        <taxon>Lentibulariaceae</taxon>
        <taxon>Genlisea</taxon>
    </lineage>
</organism>
<dbReference type="GO" id="GO:0004674">
    <property type="term" value="F:protein serine/threonine kinase activity"/>
    <property type="evidence" value="ECO:0007669"/>
    <property type="project" value="UniProtKB-KW"/>
</dbReference>
<evidence type="ECO:0000256" key="11">
    <source>
        <dbReference type="PROSITE-ProRule" id="PRU10141"/>
    </source>
</evidence>
<evidence type="ECO:0000259" key="14">
    <source>
        <dbReference type="PROSITE" id="PS51285"/>
    </source>
</evidence>
<comment type="similarity">
    <text evidence="1">Belongs to the protein kinase superfamily. AGC Ser/Thr protein kinase family.</text>
</comment>
<dbReference type="Gene3D" id="3.30.200.20">
    <property type="entry name" value="Phosphorylase Kinase, domain 1"/>
    <property type="match status" value="2"/>
</dbReference>
<dbReference type="PROSITE" id="PS00108">
    <property type="entry name" value="PROTEIN_KINASE_ST"/>
    <property type="match status" value="1"/>
</dbReference>
<dbReference type="InterPro" id="IPR011009">
    <property type="entry name" value="Kinase-like_dom_sf"/>
</dbReference>
<dbReference type="FunFam" id="3.30.200.20:FF:000102">
    <property type="entry name" value="Non-specific serine/threonine protein kinase"/>
    <property type="match status" value="1"/>
</dbReference>
<evidence type="ECO:0000259" key="13">
    <source>
        <dbReference type="PROSITE" id="PS50011"/>
    </source>
</evidence>
<dbReference type="InterPro" id="IPR050839">
    <property type="entry name" value="Rho-assoc_Ser/Thr_Kinase"/>
</dbReference>
<dbReference type="FunFam" id="1.10.510.10:FF:000042">
    <property type="entry name" value="Non-specific serine/threonine protein kinase"/>
    <property type="match status" value="1"/>
</dbReference>
<dbReference type="InterPro" id="IPR008271">
    <property type="entry name" value="Ser/Thr_kinase_AS"/>
</dbReference>
<dbReference type="InterPro" id="IPR000961">
    <property type="entry name" value="AGC-kinase_C"/>
</dbReference>
<reference evidence="15 16" key="1">
    <citation type="journal article" date="2013" name="BMC Genomics">
        <title>The miniature genome of a carnivorous plant Genlisea aurea contains a low number of genes and short non-coding sequences.</title>
        <authorList>
            <person name="Leushkin E.V."/>
            <person name="Sutormin R.A."/>
            <person name="Nabieva E.R."/>
            <person name="Penin A.A."/>
            <person name="Kondrashov A.S."/>
            <person name="Logacheva M.D."/>
        </authorList>
    </citation>
    <scope>NUCLEOTIDE SEQUENCE [LARGE SCALE GENOMIC DNA]</scope>
</reference>
<keyword evidence="8 11" id="KW-0067">ATP-binding</keyword>
<dbReference type="SUPFAM" id="SSF56112">
    <property type="entry name" value="Protein kinase-like (PK-like)"/>
    <property type="match status" value="1"/>
</dbReference>
<keyword evidence="7" id="KW-0418">Kinase</keyword>
<dbReference type="GO" id="GO:0005737">
    <property type="term" value="C:cytoplasm"/>
    <property type="evidence" value="ECO:0007669"/>
    <property type="project" value="UniProtKB-ARBA"/>
</dbReference>
<dbReference type="GO" id="GO:0005524">
    <property type="term" value="F:ATP binding"/>
    <property type="evidence" value="ECO:0007669"/>
    <property type="project" value="UniProtKB-UniRule"/>
</dbReference>
<dbReference type="InterPro" id="IPR017441">
    <property type="entry name" value="Protein_kinase_ATP_BS"/>
</dbReference>
<dbReference type="CDD" id="cd05599">
    <property type="entry name" value="STKc_NDR_like"/>
    <property type="match status" value="1"/>
</dbReference>
<evidence type="ECO:0000256" key="7">
    <source>
        <dbReference type="ARBA" id="ARBA00022777"/>
    </source>
</evidence>
<comment type="catalytic activity">
    <reaction evidence="10">
        <text>L-seryl-[protein] + ATP = O-phospho-L-seryl-[protein] + ADP + H(+)</text>
        <dbReference type="Rhea" id="RHEA:17989"/>
        <dbReference type="Rhea" id="RHEA-COMP:9863"/>
        <dbReference type="Rhea" id="RHEA-COMP:11604"/>
        <dbReference type="ChEBI" id="CHEBI:15378"/>
        <dbReference type="ChEBI" id="CHEBI:29999"/>
        <dbReference type="ChEBI" id="CHEBI:30616"/>
        <dbReference type="ChEBI" id="CHEBI:83421"/>
        <dbReference type="ChEBI" id="CHEBI:456216"/>
        <dbReference type="EC" id="2.7.11.1"/>
    </reaction>
</comment>
<dbReference type="InterPro" id="IPR000719">
    <property type="entry name" value="Prot_kinase_dom"/>
</dbReference>
<dbReference type="PANTHER" id="PTHR22988">
    <property type="entry name" value="MYOTONIC DYSTROPHY S/T KINASE-RELATED"/>
    <property type="match status" value="1"/>
</dbReference>
<sequence length="514" mass="59503">MESARGWFQQRFQPRERLRTLNQKRDSMGSGREEAVSDDEEASNLTKQRVAAAKQYIENHYKVQMKNLQERRARRSLLEKKLADADVSEEDQSNLLKFLEKKETEYMRLQRHKMGADNFELLTMIGKGAFGEVRVCREKTTGSVYAMKKLKKLEMLRRGQVEHVKAERNLLAEVDSNCIVKLYCSFQDDEFLYLIMEYLPGGDMMTLLMRKDTLTENEARFYVAETVLAIESIHKHNYIHRDIKPDNLLLDRHGHLRLSDFGLCKPLDCSTIHEDFSVGQNSAEAKKDDGDGAAPKRSQQEQLQNWQKNRRTLAYSTVGTPDYIAPEVLLKKGYGLECDWWSLGAIMFEMLVGYPPFYSDDPMSTCRKIVNWRSHLKFPDEAKISDEAKDLIGRLLCNVNQRIGSKGADEIKVHPWFQGLDWDNIYHTEAAFIPEVNDELDTQNFEKFEESDHHPQSSSKSGPWRRMLSSKDVNFVGYTYKNFEIVNDYQVPGMAELKKKSTKSKKPSLKSIFG</sequence>
<dbReference type="PROSITE" id="PS50011">
    <property type="entry name" value="PROTEIN_KINASE_DOM"/>
    <property type="match status" value="1"/>
</dbReference>